<reference evidence="3" key="4">
    <citation type="journal article" date="2022" name="Clin. Infect. Dis.">
        <title>Association between Clostridium innocuum and antibiotic-associated diarrhea in adults and children: A cross-sectional study and comparative genomics analysis.</title>
        <authorList>
            <person name="Cherny K.E."/>
            <person name="Muscat E.B."/>
            <person name="Balaji A."/>
            <person name="Mukherjee J."/>
            <person name="Ozer E.A."/>
            <person name="Angarone M.P."/>
            <person name="Hauser A.R."/>
            <person name="Sichel J.S."/>
            <person name="Amponsah E."/>
            <person name="Kociolek L.K."/>
        </authorList>
    </citation>
    <scope>NUCLEOTIDE SEQUENCE</scope>
    <source>
        <strain evidence="3">NU1-AC-029v</strain>
    </source>
</reference>
<dbReference type="EMBL" id="JQIF01000113">
    <property type="protein sequence ID" value="KGJ51391.1"/>
    <property type="molecule type" value="Genomic_DNA"/>
</dbReference>
<dbReference type="GeneID" id="61926812"/>
<reference evidence="4" key="2">
    <citation type="journal article" date="2019" name="Nat. Med.">
        <title>A library of human gut bacterial isolates paired with longitudinal multiomics data enables mechanistic microbiome research.</title>
        <authorList>
            <person name="Poyet M."/>
            <person name="Groussin M."/>
            <person name="Gibbons S.M."/>
            <person name="Avila-Pacheco J."/>
            <person name="Jiang X."/>
            <person name="Kearney S.M."/>
            <person name="Perrotta A.R."/>
            <person name="Berdy B."/>
            <person name="Zhao S."/>
            <person name="Lieberman T.D."/>
            <person name="Swanson P.K."/>
            <person name="Smith M."/>
            <person name="Roesemann S."/>
            <person name="Alexander J.E."/>
            <person name="Rich S.A."/>
            <person name="Livny J."/>
            <person name="Vlamakis H."/>
            <person name="Clish C."/>
            <person name="Bullock K."/>
            <person name="Deik A."/>
            <person name="Scott J."/>
            <person name="Pierce K.A."/>
            <person name="Xavier R.J."/>
            <person name="Alm E.J."/>
        </authorList>
    </citation>
    <scope>NUCLEOTIDE SEQUENCE</scope>
    <source>
        <strain evidence="4">BIOML-A12</strain>
    </source>
</reference>
<evidence type="ECO:0000313" key="6">
    <source>
        <dbReference type="Proteomes" id="UP000030008"/>
    </source>
</evidence>
<reference evidence="5 7" key="3">
    <citation type="submission" date="2020-02" db="EMBL/GenBank/DDBJ databases">
        <authorList>
            <person name="Kociolek L.K."/>
            <person name="Ozer E.A."/>
        </authorList>
    </citation>
    <scope>NUCLEOTIDE SEQUENCE [LARGE SCALE GENOMIC DNA]</scope>
    <source>
        <strain evidence="5 7">ATCC 14501</strain>
    </source>
</reference>
<dbReference type="Proteomes" id="UP000604383">
    <property type="component" value="Unassembled WGS sequence"/>
</dbReference>
<feature type="transmembrane region" description="Helical" evidence="1">
    <location>
        <begin position="42"/>
        <end position="63"/>
    </location>
</feature>
<feature type="transmembrane region" description="Helical" evidence="1">
    <location>
        <begin position="143"/>
        <end position="163"/>
    </location>
</feature>
<accession>A0A099I1I3</accession>
<protein>
    <submittedName>
        <fullName evidence="2">Membrane protein</fullName>
    </submittedName>
</protein>
<dbReference type="RefSeq" id="WP_002609979.1">
    <property type="nucleotide sequence ID" value="NZ_AP025565.1"/>
</dbReference>
<reference evidence="2 6" key="1">
    <citation type="submission" date="2014-08" db="EMBL/GenBank/DDBJ databases">
        <title>Clostridium innocuum, an unnegligible vancomycin-resistant pathogen causing extra-intestinal infections.</title>
        <authorList>
            <person name="Feng Y."/>
            <person name="Chiu C.-H."/>
        </authorList>
    </citation>
    <scope>NUCLEOTIDE SEQUENCE [LARGE SCALE GENOMIC DNA]</scope>
    <source>
        <strain evidence="2 6">AN88</strain>
    </source>
</reference>
<feature type="transmembrane region" description="Helical" evidence="1">
    <location>
        <begin position="93"/>
        <end position="114"/>
    </location>
</feature>
<evidence type="ECO:0000313" key="2">
    <source>
        <dbReference type="EMBL" id="KGJ51391.1"/>
    </source>
</evidence>
<evidence type="ECO:0000313" key="3">
    <source>
        <dbReference type="EMBL" id="MCR0234892.1"/>
    </source>
</evidence>
<keyword evidence="1" id="KW-1133">Transmembrane helix</keyword>
<proteinExistence type="predicted"/>
<dbReference type="EMBL" id="CP048838">
    <property type="protein sequence ID" value="QJA03606.1"/>
    <property type="molecule type" value="Genomic_DNA"/>
</dbReference>
<feature type="transmembrane region" description="Helical" evidence="1">
    <location>
        <begin position="12"/>
        <end position="30"/>
    </location>
</feature>
<evidence type="ECO:0000313" key="5">
    <source>
        <dbReference type="EMBL" id="QJA03606.1"/>
    </source>
</evidence>
<dbReference type="AlphaFoldDB" id="A0A099I1I3"/>
<feature type="transmembrane region" description="Helical" evidence="1">
    <location>
        <begin position="225"/>
        <end position="247"/>
    </location>
</feature>
<sequence length="260" mass="29614">MFWKLCKHELKCSYRSFLVLYAIVMVAALLMNPRNEGMITNIAAIVYIIMSVVMFIMCVVVIIKNYSNSMFSRNSYLTHTLPVTSTQLLLTKILSAVFWIIVSVFVLFLSMLIIGLRVSGFDFSAITETLQQFFSTVIAVDSLLYLFYMIVGTAESVALVYLVMNITHTTYVPRYRTAVAILLYILISWILSFVFDRILLAPFHLASDDFAGTIMGMFMGMQVEYQFMAGVGIMIVKSLLLLSLFFFGSKYILDHKLEIE</sequence>
<evidence type="ECO:0000256" key="1">
    <source>
        <dbReference type="SAM" id="Phobius"/>
    </source>
</evidence>
<keyword evidence="1" id="KW-0472">Membrane</keyword>
<evidence type="ECO:0000313" key="7">
    <source>
        <dbReference type="Proteomes" id="UP000503330"/>
    </source>
</evidence>
<dbReference type="Proteomes" id="UP000503330">
    <property type="component" value="Chromosome"/>
</dbReference>
<gene>
    <name evidence="2" type="ORF">CIAN88_20670</name>
    <name evidence="5" type="ORF">G4D54_14705</name>
    <name evidence="4" type="ORF">GT664_17420</name>
    <name evidence="3" type="ORF">MKC95_19170</name>
</gene>
<dbReference type="EMBL" id="WWTN01000036">
    <property type="protein sequence ID" value="MZH57479.1"/>
    <property type="molecule type" value="Genomic_DNA"/>
</dbReference>
<dbReference type="Proteomes" id="UP000030008">
    <property type="component" value="Unassembled WGS sequence"/>
</dbReference>
<dbReference type="Proteomes" id="UP001203972">
    <property type="component" value="Unassembled WGS sequence"/>
</dbReference>
<keyword evidence="1" id="KW-0812">Transmembrane</keyword>
<feature type="transmembrane region" description="Helical" evidence="1">
    <location>
        <begin position="175"/>
        <end position="195"/>
    </location>
</feature>
<dbReference type="EMBL" id="JAKTMA010000043">
    <property type="protein sequence ID" value="MCR0234892.1"/>
    <property type="molecule type" value="Genomic_DNA"/>
</dbReference>
<name>A0A099I1I3_CLOIN</name>
<evidence type="ECO:0000313" key="4">
    <source>
        <dbReference type="EMBL" id="MZH57479.1"/>
    </source>
</evidence>
<organism evidence="2 6">
    <name type="scientific">Clostridium innocuum</name>
    <dbReference type="NCBI Taxonomy" id="1522"/>
    <lineage>
        <taxon>Bacteria</taxon>
        <taxon>Bacillati</taxon>
        <taxon>Bacillota</taxon>
        <taxon>Clostridia</taxon>
        <taxon>Eubacteriales</taxon>
        <taxon>Clostridiaceae</taxon>
        <taxon>Clostridium</taxon>
    </lineage>
</organism>